<dbReference type="SMART" id="SM00460">
    <property type="entry name" value="TGc"/>
    <property type="match status" value="1"/>
</dbReference>
<keyword evidence="1" id="KW-0472">Membrane</keyword>
<evidence type="ECO:0000256" key="1">
    <source>
        <dbReference type="SAM" id="Phobius"/>
    </source>
</evidence>
<dbReference type="InterPro" id="IPR002931">
    <property type="entry name" value="Transglutaminase-like"/>
</dbReference>
<feature type="transmembrane region" description="Helical" evidence="1">
    <location>
        <begin position="45"/>
        <end position="64"/>
    </location>
</feature>
<proteinExistence type="predicted"/>
<evidence type="ECO:0000259" key="2">
    <source>
        <dbReference type="SMART" id="SM00460"/>
    </source>
</evidence>
<sequence>MKYQISLLFILSSILLLELEGIDILRRSVEKVSLNLSALKSHHQIGLMFSVGIVILAILVTSLLSGHVKRPEFQWWKYDIFKRYVISRRKVSYFYPNMDFPSEITLSEPEIVFMVRSPEPGYWRATLLNTTDGSFWYKSDYHASMGVGRAIFMEPHFDLSFINKTYAGEEGGMQILFGLELGEALILYEGFLDEALVNDDILKERIETFLKSSQLYENAINILLEGGGISDLEELNIPNIKFIKQSYVVKKLISPYVFSINMPVKLDSKYPKNFSVSETGNIMTQDLLKKGDEYDIISIVSTATPEMLRDAGNIYLYNFDLKKYTKIFQFESRPLDPRIEQLAKEITSGIDNNYDKVIAIRDYLKGNYYYSLDMEDVPAGYDISNFLFDSKRGYCQHYAASMALMCRLLDIPSRVAVGYTTGTFDPKTSFYYVNRNNIHMWVEVYFPNYGWINFEPTSPFKAPKYAEKIKKEPVGGESAERRLKSLKELLMEDVELGEGEGIGAIKKPIKPSKIIFGIFTIIGAIFLGFCSIIFSKDIRYYMDIYKNYNNPNRYIQANYRRIIHKLSDFGIQKKSWEDSCEYAMRVKDRVELNIDEVTDLYLLSAYSGKKLDKYNMQQAKIMIKDFSESIKKKFVPIENFKALISLNSLPTLKKIFSSFYKFIKSFWSFHK</sequence>
<organism evidence="3">
    <name type="scientific">marine sediment metagenome</name>
    <dbReference type="NCBI Taxonomy" id="412755"/>
    <lineage>
        <taxon>unclassified sequences</taxon>
        <taxon>metagenomes</taxon>
        <taxon>ecological metagenomes</taxon>
    </lineage>
</organism>
<keyword evidence="1" id="KW-0812">Transmembrane</keyword>
<comment type="caution">
    <text evidence="3">The sequence shown here is derived from an EMBL/GenBank/DDBJ whole genome shotgun (WGS) entry which is preliminary data.</text>
</comment>
<accession>X0ZUF2</accession>
<name>X0ZUF2_9ZZZZ</name>
<dbReference type="InterPro" id="IPR038765">
    <property type="entry name" value="Papain-like_cys_pep_sf"/>
</dbReference>
<keyword evidence="1" id="KW-1133">Transmembrane helix</keyword>
<dbReference type="Gene3D" id="3.10.620.30">
    <property type="match status" value="1"/>
</dbReference>
<dbReference type="PANTHER" id="PTHR42736:SF1">
    <property type="entry name" value="PROTEIN-GLUTAMINE GAMMA-GLUTAMYLTRANSFERASE"/>
    <property type="match status" value="1"/>
</dbReference>
<gene>
    <name evidence="3" type="ORF">S01H4_00632</name>
</gene>
<evidence type="ECO:0000313" key="3">
    <source>
        <dbReference type="EMBL" id="GAG64103.1"/>
    </source>
</evidence>
<reference evidence="3" key="1">
    <citation type="journal article" date="2014" name="Front. Microbiol.">
        <title>High frequency of phylogenetically diverse reductive dehalogenase-homologous genes in deep subseafloor sedimentary metagenomes.</title>
        <authorList>
            <person name="Kawai M."/>
            <person name="Futagami T."/>
            <person name="Toyoda A."/>
            <person name="Takaki Y."/>
            <person name="Nishi S."/>
            <person name="Hori S."/>
            <person name="Arai W."/>
            <person name="Tsubouchi T."/>
            <person name="Morono Y."/>
            <person name="Uchiyama I."/>
            <person name="Ito T."/>
            <person name="Fujiyama A."/>
            <person name="Inagaki F."/>
            <person name="Takami H."/>
        </authorList>
    </citation>
    <scope>NUCLEOTIDE SEQUENCE</scope>
    <source>
        <strain evidence="3">Expedition CK06-06</strain>
    </source>
</reference>
<protein>
    <recommendedName>
        <fullName evidence="2">Transglutaminase-like domain-containing protein</fullName>
    </recommendedName>
</protein>
<dbReference type="EMBL" id="BART01000093">
    <property type="protein sequence ID" value="GAG64103.1"/>
    <property type="molecule type" value="Genomic_DNA"/>
</dbReference>
<dbReference type="AlphaFoldDB" id="X0ZUF2"/>
<dbReference type="SUPFAM" id="SSF54001">
    <property type="entry name" value="Cysteine proteinases"/>
    <property type="match status" value="1"/>
</dbReference>
<dbReference type="Pfam" id="PF01841">
    <property type="entry name" value="Transglut_core"/>
    <property type="match status" value="1"/>
</dbReference>
<feature type="domain" description="Transglutaminase-like" evidence="2">
    <location>
        <begin position="387"/>
        <end position="458"/>
    </location>
</feature>
<dbReference type="InterPro" id="IPR052901">
    <property type="entry name" value="Bact_TGase-like"/>
</dbReference>
<feature type="transmembrane region" description="Helical" evidence="1">
    <location>
        <begin position="514"/>
        <end position="534"/>
    </location>
</feature>
<dbReference type="PANTHER" id="PTHR42736">
    <property type="entry name" value="PROTEIN-GLUTAMINE GAMMA-GLUTAMYLTRANSFERASE"/>
    <property type="match status" value="1"/>
</dbReference>